<evidence type="ECO:0000313" key="1">
    <source>
        <dbReference type="EMBL" id="OEH48116.1"/>
    </source>
</evidence>
<name>A0A1E5JUB2_9GAMM</name>
<keyword evidence="2" id="KW-1185">Reference proteome</keyword>
<dbReference type="EMBL" id="LSOG01000027">
    <property type="protein sequence ID" value="OEH48116.1"/>
    <property type="molecule type" value="Genomic_DNA"/>
</dbReference>
<sequence>MMSKETNGTKSPGDATKKWSFLDTSKRILDEEKSIKNSLEKKAIKEEEKTITSSDNLVEAEPDISQLFKPKW</sequence>
<dbReference type="Proteomes" id="UP000095229">
    <property type="component" value="Unassembled WGS sequence"/>
</dbReference>
<proteinExistence type="predicted"/>
<dbReference type="PATRIC" id="fig|45071.6.peg.562"/>
<evidence type="ECO:0000313" key="2">
    <source>
        <dbReference type="Proteomes" id="UP000095229"/>
    </source>
</evidence>
<dbReference type="AlphaFoldDB" id="A0A1E5JUB2"/>
<dbReference type="RefSeq" id="WP_237759334.1">
    <property type="nucleotide sequence ID" value="NZ_CAAAIE010000021.1"/>
</dbReference>
<reference evidence="1 2" key="1">
    <citation type="submission" date="2016-02" db="EMBL/GenBank/DDBJ databases">
        <title>Secondary metabolites in Legionella.</title>
        <authorList>
            <person name="Tobias N.J."/>
            <person name="Bode H.B."/>
        </authorList>
    </citation>
    <scope>NUCLEOTIDE SEQUENCE [LARGE SCALE GENOMIC DNA]</scope>
    <source>
        <strain evidence="1 2">DSM 19216</strain>
    </source>
</reference>
<organism evidence="1 2">
    <name type="scientific">Legionella parisiensis</name>
    <dbReference type="NCBI Taxonomy" id="45071"/>
    <lineage>
        <taxon>Bacteria</taxon>
        <taxon>Pseudomonadati</taxon>
        <taxon>Pseudomonadota</taxon>
        <taxon>Gammaproteobacteria</taxon>
        <taxon>Legionellales</taxon>
        <taxon>Legionellaceae</taxon>
        <taxon>Legionella</taxon>
    </lineage>
</organism>
<protein>
    <submittedName>
        <fullName evidence="1">Uncharacterized protein</fullName>
    </submittedName>
</protein>
<accession>A0A1E5JUB2</accession>
<gene>
    <name evidence="1" type="ORF">lpari_00871</name>
</gene>
<comment type="caution">
    <text evidence="1">The sequence shown here is derived from an EMBL/GenBank/DDBJ whole genome shotgun (WGS) entry which is preliminary data.</text>
</comment>